<keyword evidence="6" id="KW-0997">Cell inner membrane</keyword>
<keyword evidence="5" id="KW-0488">Methylation</keyword>
<keyword evidence="9 11" id="KW-0472">Membrane</keyword>
<feature type="transmembrane region" description="Helical" evidence="11">
    <location>
        <begin position="12"/>
        <end position="30"/>
    </location>
</feature>
<protein>
    <recommendedName>
        <fullName evidence="3">Type II secretion system protein J</fullName>
    </recommendedName>
</protein>
<dbReference type="NCBIfam" id="TIGR02532">
    <property type="entry name" value="IV_pilin_GFxxxE"/>
    <property type="match status" value="1"/>
</dbReference>
<comment type="similarity">
    <text evidence="2">Belongs to the GSP J family.</text>
</comment>
<evidence type="ECO:0000256" key="1">
    <source>
        <dbReference type="ARBA" id="ARBA00004377"/>
    </source>
</evidence>
<evidence type="ECO:0000256" key="7">
    <source>
        <dbReference type="ARBA" id="ARBA00022692"/>
    </source>
</evidence>
<evidence type="ECO:0000256" key="5">
    <source>
        <dbReference type="ARBA" id="ARBA00022481"/>
    </source>
</evidence>
<evidence type="ECO:0000313" key="13">
    <source>
        <dbReference type="Proteomes" id="UP001305928"/>
    </source>
</evidence>
<dbReference type="PANTHER" id="PTHR39583">
    <property type="entry name" value="TYPE II SECRETION SYSTEM PROTEIN J-RELATED"/>
    <property type="match status" value="1"/>
</dbReference>
<dbReference type="Pfam" id="PF11612">
    <property type="entry name" value="T2SSJ"/>
    <property type="match status" value="1"/>
</dbReference>
<keyword evidence="8 11" id="KW-1133">Transmembrane helix</keyword>
<dbReference type="EMBL" id="CP137892">
    <property type="protein sequence ID" value="WPC06677.1"/>
    <property type="molecule type" value="Genomic_DNA"/>
</dbReference>
<dbReference type="Gene3D" id="3.10.610.10">
    <property type="entry name" value="GSPII I/J protein-like"/>
    <property type="match status" value="1"/>
</dbReference>
<evidence type="ECO:0000256" key="2">
    <source>
        <dbReference type="ARBA" id="ARBA00011084"/>
    </source>
</evidence>
<dbReference type="InterPro" id="IPR010055">
    <property type="entry name" value="T2SS_protein-GspJ"/>
</dbReference>
<dbReference type="SUPFAM" id="SSF54523">
    <property type="entry name" value="Pili subunits"/>
    <property type="match status" value="1"/>
</dbReference>
<organism evidence="12 13">
    <name type="scientific">Pseudomonas benzenivorans</name>
    <dbReference type="NCBI Taxonomy" id="556533"/>
    <lineage>
        <taxon>Bacteria</taxon>
        <taxon>Pseudomonadati</taxon>
        <taxon>Pseudomonadota</taxon>
        <taxon>Gammaproteobacteria</taxon>
        <taxon>Pseudomonadales</taxon>
        <taxon>Pseudomonadaceae</taxon>
        <taxon>Pseudomonas</taxon>
    </lineage>
</organism>
<keyword evidence="13" id="KW-1185">Reference proteome</keyword>
<dbReference type="InterPro" id="IPR051621">
    <property type="entry name" value="T2SS_protein_J"/>
</dbReference>
<dbReference type="NCBIfam" id="TIGR01711">
    <property type="entry name" value="gspJ"/>
    <property type="match status" value="1"/>
</dbReference>
<evidence type="ECO:0000256" key="6">
    <source>
        <dbReference type="ARBA" id="ARBA00022519"/>
    </source>
</evidence>
<evidence type="ECO:0000256" key="11">
    <source>
        <dbReference type="SAM" id="Phobius"/>
    </source>
</evidence>
<dbReference type="RefSeq" id="WP_318645854.1">
    <property type="nucleotide sequence ID" value="NZ_CP137892.1"/>
</dbReference>
<dbReference type="Pfam" id="PF07963">
    <property type="entry name" value="N_methyl"/>
    <property type="match status" value="1"/>
</dbReference>
<evidence type="ECO:0000256" key="10">
    <source>
        <dbReference type="SAM" id="MobiDB-lite"/>
    </source>
</evidence>
<sequence>MRRVRGFTLLELLIAIAIFALLGLATYRMLDSVLRTDSATREHELQLRELVRAMAAFERDLLQVIARPVRDPFGDPRPALLGEEQGGAVVELSRAGWRNPLGRTRAGVQRVRWQLSGEQWQRRYWNVLDQAQDSQPQIQQALQGVTRLRLRYLDGAGTWRDSWPPQDGRSEEVLTLLPQAVELILEHRRYGELRRLLRLPDAPPQRQTPPAGGEEGAEGSGVLEPQKEPAS</sequence>
<feature type="region of interest" description="Disordered" evidence="10">
    <location>
        <begin position="196"/>
        <end position="231"/>
    </location>
</feature>
<dbReference type="PANTHER" id="PTHR39583:SF2">
    <property type="entry name" value="TYPE II SECRETION SYSTEM PROTEIN J"/>
    <property type="match status" value="1"/>
</dbReference>
<dbReference type="Gene3D" id="2.10.70.20">
    <property type="entry name" value="gspk-gspi-gspj complex like domains"/>
    <property type="match status" value="1"/>
</dbReference>
<reference evidence="12 13" key="1">
    <citation type="submission" date="2023-11" db="EMBL/GenBank/DDBJ databases">
        <title>Complete genome of Pseudomonas benzenivorans BA3361.</title>
        <authorList>
            <person name="Shin S.Y."/>
            <person name="Song J."/>
            <person name="Kang H."/>
        </authorList>
    </citation>
    <scope>NUCLEOTIDE SEQUENCE [LARGE SCALE GENOMIC DNA]</scope>
    <source>
        <strain evidence="12 13">HNIBRBA3361</strain>
    </source>
</reference>
<evidence type="ECO:0000256" key="9">
    <source>
        <dbReference type="ARBA" id="ARBA00023136"/>
    </source>
</evidence>
<proteinExistence type="inferred from homology"/>
<evidence type="ECO:0000256" key="3">
    <source>
        <dbReference type="ARBA" id="ARBA00021539"/>
    </source>
</evidence>
<keyword evidence="4" id="KW-1003">Cell membrane</keyword>
<dbReference type="PROSITE" id="PS00409">
    <property type="entry name" value="PROKAR_NTER_METHYL"/>
    <property type="match status" value="1"/>
</dbReference>
<dbReference type="InterPro" id="IPR045584">
    <property type="entry name" value="Pilin-like"/>
</dbReference>
<name>A0ABZ0PZP7_9PSED</name>
<keyword evidence="7 11" id="KW-0812">Transmembrane</keyword>
<evidence type="ECO:0000256" key="8">
    <source>
        <dbReference type="ARBA" id="ARBA00022989"/>
    </source>
</evidence>
<evidence type="ECO:0000256" key="4">
    <source>
        <dbReference type="ARBA" id="ARBA00022475"/>
    </source>
</evidence>
<gene>
    <name evidence="12" type="primary">gspJ</name>
    <name evidence="12" type="ORF">SBP02_07990</name>
</gene>
<dbReference type="InterPro" id="IPR012902">
    <property type="entry name" value="N_methyl_site"/>
</dbReference>
<comment type="subcellular location">
    <subcellularLocation>
        <location evidence="1">Cell inner membrane</location>
        <topology evidence="1">Single-pass membrane protein</topology>
    </subcellularLocation>
</comment>
<evidence type="ECO:0000313" key="12">
    <source>
        <dbReference type="EMBL" id="WPC06677.1"/>
    </source>
</evidence>
<accession>A0ABZ0PZP7</accession>
<dbReference type="Proteomes" id="UP001305928">
    <property type="component" value="Chromosome"/>
</dbReference>